<name>A0A914RSD8_PAREQ</name>
<protein>
    <submittedName>
        <fullName evidence="2">Secreted protein</fullName>
    </submittedName>
</protein>
<evidence type="ECO:0000313" key="1">
    <source>
        <dbReference type="Proteomes" id="UP000887564"/>
    </source>
</evidence>
<proteinExistence type="predicted"/>
<dbReference type="WBParaSite" id="PEQ_0000774801-mRNA-1">
    <property type="protein sequence ID" value="PEQ_0000774801-mRNA-1"/>
    <property type="gene ID" value="PEQ_0000774801"/>
</dbReference>
<dbReference type="Proteomes" id="UP000887564">
    <property type="component" value="Unplaced"/>
</dbReference>
<keyword evidence="1" id="KW-1185">Reference proteome</keyword>
<evidence type="ECO:0000313" key="2">
    <source>
        <dbReference type="WBParaSite" id="PEQ_0000774801-mRNA-1"/>
    </source>
</evidence>
<dbReference type="AlphaFoldDB" id="A0A914RSD8"/>
<sequence>MRSSASSRAFFSPSVVVWSKTDLSLRISSSRCLRAASDTVFSDSVVYKRSSRRLISRFASSKVFVWSAMSFFASASCFSRRLRASSAPSS</sequence>
<reference evidence="2" key="1">
    <citation type="submission" date="2022-11" db="UniProtKB">
        <authorList>
            <consortium name="WormBaseParasite"/>
        </authorList>
    </citation>
    <scope>IDENTIFICATION</scope>
</reference>
<organism evidence="1 2">
    <name type="scientific">Parascaris equorum</name>
    <name type="common">Equine roundworm</name>
    <dbReference type="NCBI Taxonomy" id="6256"/>
    <lineage>
        <taxon>Eukaryota</taxon>
        <taxon>Metazoa</taxon>
        <taxon>Ecdysozoa</taxon>
        <taxon>Nematoda</taxon>
        <taxon>Chromadorea</taxon>
        <taxon>Rhabditida</taxon>
        <taxon>Spirurina</taxon>
        <taxon>Ascaridomorpha</taxon>
        <taxon>Ascaridoidea</taxon>
        <taxon>Ascarididae</taxon>
        <taxon>Parascaris</taxon>
    </lineage>
</organism>
<accession>A0A914RSD8</accession>